<dbReference type="InterPro" id="IPR033379">
    <property type="entry name" value="Acid_Pase_AS"/>
</dbReference>
<dbReference type="InterPro" id="IPR029033">
    <property type="entry name" value="His_PPase_superfam"/>
</dbReference>
<feature type="chain" id="PRO_5005893826" evidence="3">
    <location>
        <begin position="19"/>
        <end position="378"/>
    </location>
</feature>
<dbReference type="PANTHER" id="PTHR11567:SF210">
    <property type="entry name" value="ACID PHOSPHATASE 5-RELATED"/>
    <property type="match status" value="1"/>
</dbReference>
<dbReference type="SUPFAM" id="SSF53254">
    <property type="entry name" value="Phosphoglycerate mutase-like"/>
    <property type="match status" value="1"/>
</dbReference>
<evidence type="ECO:0000313" key="5">
    <source>
        <dbReference type="WBParaSite" id="SPAL_0000161700.1"/>
    </source>
</evidence>
<name>A0A0N5B6C8_STREA</name>
<evidence type="ECO:0000256" key="1">
    <source>
        <dbReference type="ARBA" id="ARBA00000032"/>
    </source>
</evidence>
<dbReference type="STRING" id="174720.A0A0N5B6C8"/>
<keyword evidence="4" id="KW-1185">Reference proteome</keyword>
<evidence type="ECO:0000256" key="2">
    <source>
        <dbReference type="ARBA" id="ARBA00005375"/>
    </source>
</evidence>
<proteinExistence type="inferred from homology"/>
<dbReference type="Gene3D" id="3.40.50.1240">
    <property type="entry name" value="Phosphoglycerate mutase-like"/>
    <property type="match status" value="1"/>
</dbReference>
<comment type="similarity">
    <text evidence="2">Belongs to the histidine acid phosphatase family.</text>
</comment>
<dbReference type="InterPro" id="IPR050645">
    <property type="entry name" value="Histidine_acid_phosphatase"/>
</dbReference>
<accession>A0A0N5B6C8</accession>
<evidence type="ECO:0000256" key="3">
    <source>
        <dbReference type="SAM" id="SignalP"/>
    </source>
</evidence>
<dbReference type="CDD" id="cd07061">
    <property type="entry name" value="HP_HAP_like"/>
    <property type="match status" value="1"/>
</dbReference>
<dbReference type="Pfam" id="PF00328">
    <property type="entry name" value="His_Phos_2"/>
    <property type="match status" value="1"/>
</dbReference>
<dbReference type="PANTHER" id="PTHR11567">
    <property type="entry name" value="ACID PHOSPHATASE-RELATED"/>
    <property type="match status" value="1"/>
</dbReference>
<protein>
    <submittedName>
        <fullName evidence="5">Acid phosphatase</fullName>
    </submittedName>
</protein>
<organism evidence="4 5">
    <name type="scientific">Strongyloides papillosus</name>
    <name type="common">Intestinal threadworm</name>
    <dbReference type="NCBI Taxonomy" id="174720"/>
    <lineage>
        <taxon>Eukaryota</taxon>
        <taxon>Metazoa</taxon>
        <taxon>Ecdysozoa</taxon>
        <taxon>Nematoda</taxon>
        <taxon>Chromadorea</taxon>
        <taxon>Rhabditida</taxon>
        <taxon>Tylenchina</taxon>
        <taxon>Panagrolaimomorpha</taxon>
        <taxon>Strongyloidoidea</taxon>
        <taxon>Strongyloididae</taxon>
        <taxon>Strongyloides</taxon>
    </lineage>
</organism>
<comment type="catalytic activity">
    <reaction evidence="1">
        <text>a phosphate monoester + H2O = an alcohol + phosphate</text>
        <dbReference type="Rhea" id="RHEA:15017"/>
        <dbReference type="ChEBI" id="CHEBI:15377"/>
        <dbReference type="ChEBI" id="CHEBI:30879"/>
        <dbReference type="ChEBI" id="CHEBI:43474"/>
        <dbReference type="ChEBI" id="CHEBI:67140"/>
        <dbReference type="EC" id="3.1.3.2"/>
    </reaction>
</comment>
<keyword evidence="3" id="KW-0732">Signal</keyword>
<dbReference type="GO" id="GO:0003993">
    <property type="term" value="F:acid phosphatase activity"/>
    <property type="evidence" value="ECO:0007669"/>
    <property type="project" value="UniProtKB-EC"/>
</dbReference>
<dbReference type="Proteomes" id="UP000046392">
    <property type="component" value="Unplaced"/>
</dbReference>
<dbReference type="PROSITE" id="PS00616">
    <property type="entry name" value="HIS_ACID_PHOSPHAT_1"/>
    <property type="match status" value="1"/>
</dbReference>
<feature type="signal peptide" evidence="3">
    <location>
        <begin position="1"/>
        <end position="18"/>
    </location>
</feature>
<dbReference type="WBParaSite" id="SPAL_0000161700.1">
    <property type="protein sequence ID" value="SPAL_0000161700.1"/>
    <property type="gene ID" value="SPAL_0000161700"/>
</dbReference>
<sequence length="378" mass="43373">MILATLLLPLFYLSTTNGDDTLLGVQVLWRHGARPPEVIFDYDPHKNDWPVPLGELTPLGMRQHYDLGKRLMQRYGEEYKLINTSYNVGEIYVRSTDVNRALASAYSNLAGMFSESKNTYPDSNWPSQWTPIPVHTVPDTDDNLLNPTFYCPRLYQLSDERLQTKQFLIFENTFSSLFDYLTLHSGANISNYKSLKKLYGTIRVEKYFNYSQPSWVTDDIFKQMESFVNSSVNYSYGCAGFGLPEDKELISLKEGHLVWQMIDNMKTMKNNGKIEKYIAYSAHDTTLMSFANVLGAKVKIMGQGLIDFAASFLLELWKDENGNYYIKLFYANNAYGDFTPVTHLIRGCINQDKCSLDDFENGTSDYLHHHPQDHCTAV</sequence>
<evidence type="ECO:0000313" key="4">
    <source>
        <dbReference type="Proteomes" id="UP000046392"/>
    </source>
</evidence>
<dbReference type="AlphaFoldDB" id="A0A0N5B6C8"/>
<reference evidence="5" key="1">
    <citation type="submission" date="2017-02" db="UniProtKB">
        <authorList>
            <consortium name="WormBaseParasite"/>
        </authorList>
    </citation>
    <scope>IDENTIFICATION</scope>
</reference>
<dbReference type="InterPro" id="IPR000560">
    <property type="entry name" value="His_Pase_clade-2"/>
</dbReference>